<feature type="region of interest" description="Disordered" evidence="3">
    <location>
        <begin position="345"/>
        <end position="368"/>
    </location>
</feature>
<evidence type="ECO:0000256" key="1">
    <source>
        <dbReference type="ARBA" id="ARBA00009477"/>
    </source>
</evidence>
<proteinExistence type="inferred from homology"/>
<evidence type="ECO:0000259" key="4">
    <source>
        <dbReference type="Pfam" id="PF25917"/>
    </source>
</evidence>
<dbReference type="GO" id="GO:1990281">
    <property type="term" value="C:efflux pump complex"/>
    <property type="evidence" value="ECO:0007669"/>
    <property type="project" value="TreeGrafter"/>
</dbReference>
<protein>
    <submittedName>
        <fullName evidence="6">Efflux RND transporter periplasmic adaptor subunit</fullName>
    </submittedName>
</protein>
<feature type="compositionally biased region" description="Low complexity" evidence="3">
    <location>
        <begin position="353"/>
        <end position="362"/>
    </location>
</feature>
<feature type="domain" description="YknX-like beta-barrel" evidence="5">
    <location>
        <begin position="190"/>
        <end position="275"/>
    </location>
</feature>
<organism evidence="6 7">
    <name type="scientific">Bifidobacterium longum subsp. longum</name>
    <dbReference type="NCBI Taxonomy" id="1679"/>
    <lineage>
        <taxon>Bacteria</taxon>
        <taxon>Bacillati</taxon>
        <taxon>Actinomycetota</taxon>
        <taxon>Actinomycetes</taxon>
        <taxon>Bifidobacteriales</taxon>
        <taxon>Bifidobacteriaceae</taxon>
        <taxon>Bifidobacterium</taxon>
    </lineage>
</organism>
<dbReference type="SUPFAM" id="SSF111369">
    <property type="entry name" value="HlyD-like secretion proteins"/>
    <property type="match status" value="1"/>
</dbReference>
<dbReference type="Gene3D" id="2.40.30.170">
    <property type="match status" value="1"/>
</dbReference>
<gene>
    <name evidence="6" type="ORF">BL5915_06085</name>
</gene>
<dbReference type="AlphaFoldDB" id="A0A7L9UJK6"/>
<dbReference type="PANTHER" id="PTHR30469:SF33">
    <property type="entry name" value="SLR1207 PROTEIN"/>
    <property type="match status" value="1"/>
</dbReference>
<dbReference type="GO" id="GO:0015562">
    <property type="term" value="F:efflux transmembrane transporter activity"/>
    <property type="evidence" value="ECO:0007669"/>
    <property type="project" value="TreeGrafter"/>
</dbReference>
<dbReference type="Proteomes" id="UP000593918">
    <property type="component" value="Chromosome"/>
</dbReference>
<evidence type="ECO:0000256" key="3">
    <source>
        <dbReference type="SAM" id="MobiDB-lite"/>
    </source>
</evidence>
<evidence type="ECO:0000256" key="2">
    <source>
        <dbReference type="SAM" id="Coils"/>
    </source>
</evidence>
<dbReference type="Gene3D" id="2.40.420.20">
    <property type="match status" value="1"/>
</dbReference>
<dbReference type="InterPro" id="IPR006143">
    <property type="entry name" value="RND_pump_MFP"/>
</dbReference>
<dbReference type="Pfam" id="PF25917">
    <property type="entry name" value="BSH_RND"/>
    <property type="match status" value="1"/>
</dbReference>
<reference evidence="6 7" key="1">
    <citation type="submission" date="2020-10" db="EMBL/GenBank/DDBJ databases">
        <title>Genome sequencing of Bifidobacterium longum subsp. longum KCTC 5915.</title>
        <authorList>
            <person name="Kim J."/>
        </authorList>
    </citation>
    <scope>NUCLEOTIDE SEQUENCE [LARGE SCALE GENOMIC DNA]</scope>
    <source>
        <strain evidence="6 7">KCTC 5915</strain>
    </source>
</reference>
<sequence>MERGHFVDQVSSTGSIEPINSTVVAPQIDGTIGEVKVQEGATVNAGDVLFTINNDKLDSDVNQADLALRAANSNLNAAQQQVNQINATIGQARNQDGEEGQAAADDAAGQLPAAQSGVESAQVAVQQAQATYDEAVAQANKRTVTAPVSGTVLTMSAVPGAAIGASSDGSSTSAGADGKPLCQIADLSQMKVNVNINELDITKVAKDQSAKVTFSAVPGLTLDAKVDTIASTTSQLADSSAGGQSGNGGVGYAVRLIIPAPDPKLKPGMTASVKITMQSIDNALMVPLAAIVDEGKESSAVMLETNAETHEFKRVRVTVKAKNNTKAVVEGNVSKGDVIMLDGASAADNTGDAASSTSQTAASDERAR</sequence>
<dbReference type="PANTHER" id="PTHR30469">
    <property type="entry name" value="MULTIDRUG RESISTANCE PROTEIN MDTA"/>
    <property type="match status" value="1"/>
</dbReference>
<dbReference type="InterPro" id="IPR058625">
    <property type="entry name" value="MdtA-like_BSH"/>
</dbReference>
<feature type="coiled-coil region" evidence="2">
    <location>
        <begin position="61"/>
        <end position="138"/>
    </location>
</feature>
<evidence type="ECO:0000313" key="6">
    <source>
        <dbReference type="EMBL" id="QOL54436.1"/>
    </source>
</evidence>
<dbReference type="RefSeq" id="WP_200407872.1">
    <property type="nucleotide sequence ID" value="NZ_CP062943.1"/>
</dbReference>
<keyword evidence="2" id="KW-0175">Coiled coil</keyword>
<name>A0A7L9UJK6_BIFLL</name>
<evidence type="ECO:0000259" key="5">
    <source>
        <dbReference type="Pfam" id="PF25990"/>
    </source>
</evidence>
<dbReference type="Pfam" id="PF25990">
    <property type="entry name" value="Beta-barrel_YknX"/>
    <property type="match status" value="1"/>
</dbReference>
<dbReference type="Gene3D" id="2.40.50.100">
    <property type="match status" value="1"/>
</dbReference>
<evidence type="ECO:0000313" key="7">
    <source>
        <dbReference type="Proteomes" id="UP000593918"/>
    </source>
</evidence>
<feature type="domain" description="Multidrug resistance protein MdtA-like barrel-sandwich hybrid" evidence="4">
    <location>
        <begin position="23"/>
        <end position="165"/>
    </location>
</feature>
<dbReference type="EMBL" id="CP062943">
    <property type="protein sequence ID" value="QOL54436.1"/>
    <property type="molecule type" value="Genomic_DNA"/>
</dbReference>
<comment type="similarity">
    <text evidence="1">Belongs to the membrane fusion protein (MFP) (TC 8.A.1) family.</text>
</comment>
<accession>A0A7L9UJK6</accession>
<dbReference type="InterPro" id="IPR058636">
    <property type="entry name" value="Beta-barrel_YknX"/>
</dbReference>
<dbReference type="NCBIfam" id="TIGR01730">
    <property type="entry name" value="RND_mfp"/>
    <property type="match status" value="1"/>
</dbReference>